<dbReference type="CTD" id="39330"/>
<dbReference type="GO" id="GO:0090162">
    <property type="term" value="P:establishment of epithelial cell polarity"/>
    <property type="evidence" value="ECO:0007669"/>
    <property type="project" value="InterPro"/>
</dbReference>
<feature type="compositionally biased region" description="Polar residues" evidence="2">
    <location>
        <begin position="180"/>
        <end position="190"/>
    </location>
</feature>
<dbReference type="OrthoDB" id="8195456at2759"/>
<feature type="region of interest" description="Disordered" evidence="2">
    <location>
        <begin position="1"/>
        <end position="266"/>
    </location>
</feature>
<evidence type="ECO:0000256" key="1">
    <source>
        <dbReference type="SAM" id="Coils"/>
    </source>
</evidence>
<reference evidence="5" key="1">
    <citation type="submission" date="2025-08" db="UniProtKB">
        <authorList>
            <consortium name="RefSeq"/>
        </authorList>
    </citation>
    <scope>IDENTIFICATION</scope>
    <source>
        <strain evidence="5">15085-1641.00</strain>
        <tissue evidence="5">Whole body</tissue>
    </source>
</reference>
<dbReference type="InterPro" id="IPR033561">
    <property type="entry name" value="FBF1"/>
</dbReference>
<accession>A0A6J2SSC6</accession>
<evidence type="ECO:0000256" key="2">
    <source>
        <dbReference type="SAM" id="MobiDB-lite"/>
    </source>
</evidence>
<dbReference type="GO" id="GO:0097539">
    <property type="term" value="C:ciliary transition fiber"/>
    <property type="evidence" value="ECO:0007669"/>
    <property type="project" value="InterPro"/>
</dbReference>
<dbReference type="PANTHER" id="PTHR33689">
    <property type="entry name" value="FAS-BINDING FACTOR 1"/>
    <property type="match status" value="1"/>
</dbReference>
<proteinExistence type="predicted"/>
<dbReference type="RefSeq" id="XP_030078879.1">
    <property type="nucleotide sequence ID" value="XM_030223019.1"/>
</dbReference>
<evidence type="ECO:0000313" key="4">
    <source>
        <dbReference type="Proteomes" id="UP000504633"/>
    </source>
</evidence>
<protein>
    <submittedName>
        <fullName evidence="5">Trichohyalin</fullName>
    </submittedName>
</protein>
<keyword evidence="1" id="KW-0175">Coiled coil</keyword>
<keyword evidence="4" id="KW-1185">Reference proteome</keyword>
<dbReference type="GO" id="GO:0036064">
    <property type="term" value="C:ciliary basal body"/>
    <property type="evidence" value="ECO:0007669"/>
    <property type="project" value="TreeGrafter"/>
</dbReference>
<feature type="compositionally biased region" description="Polar residues" evidence="2">
    <location>
        <begin position="60"/>
        <end position="76"/>
    </location>
</feature>
<dbReference type="OMA" id="FHREQME"/>
<feature type="domain" description="Fas-binding factor 1 C-terminal" evidence="3">
    <location>
        <begin position="486"/>
        <end position="848"/>
    </location>
</feature>
<gene>
    <name evidence="5" type="primary">LOC111598380</name>
</gene>
<dbReference type="InterPro" id="IPR049390">
    <property type="entry name" value="FBF1_C"/>
</dbReference>
<evidence type="ECO:0000259" key="3">
    <source>
        <dbReference type="Pfam" id="PF21007"/>
    </source>
</evidence>
<dbReference type="PANTHER" id="PTHR33689:SF1">
    <property type="entry name" value="FAS-BINDING FACTOR 1"/>
    <property type="match status" value="1"/>
</dbReference>
<feature type="coiled-coil region" evidence="1">
    <location>
        <begin position="703"/>
        <end position="740"/>
    </location>
</feature>
<feature type="compositionally biased region" description="Low complexity" evidence="2">
    <location>
        <begin position="1"/>
        <end position="24"/>
    </location>
</feature>
<evidence type="ECO:0000313" key="5">
    <source>
        <dbReference type="RefSeq" id="XP_030078879.1"/>
    </source>
</evidence>
<feature type="compositionally biased region" description="Polar residues" evidence="2">
    <location>
        <begin position="857"/>
        <end position="877"/>
    </location>
</feature>
<feature type="compositionally biased region" description="Low complexity" evidence="2">
    <location>
        <begin position="242"/>
        <end position="258"/>
    </location>
</feature>
<dbReference type="GeneID" id="111598380"/>
<dbReference type="AlphaFoldDB" id="A0A6J2SSC6"/>
<feature type="coiled-coil region" evidence="1">
    <location>
        <begin position="577"/>
        <end position="665"/>
    </location>
</feature>
<feature type="compositionally biased region" description="Polar residues" evidence="2">
    <location>
        <begin position="200"/>
        <end position="212"/>
    </location>
</feature>
<sequence>MNFSDDPLADLLSDNSLDNDNFFDAPTGGGAAKKLPKSSKPKGKLEDLFGIKEESEPDLHNSTATMQGNAKSTAASTPRIVKQKPSLSMDDAEDDDLGFDPKRPKSGGAARKSLFDDLLGTAEPKRNIFDDILNNSESANKRPATAKPSMSRQSTDTTTENSNVHSQARPKTAAGAGRRSSGTVQSSNLNADPLGLFGKETSTNVSGMSTPVSKKHGTADWLGLSVEMAEAPSTAEEEQERATSSPTPKSTTTKEPATIPKNNTEILRIPDSDEQKLEAKQPNVLPSVDSTAHTILMLNSLNLESSHSYTALQQQETQLTIAAQMKTQERALVEMQQKQETQDRKFQALLQQQLQRQLQMEEHIKAQQERINMHLQLMMSQPIMAQAATTETLPATTEVEKVPAACVAAKDESKEQMLQLETDVRRHLLEKQRLEELVANMRVNYEQEIEMIESSYKKQLKVLEQHLAAVEERLKLENSETKEYYTEKLEKLKGDYELQITTLKQDHEDDLRMLRSSHDADLERIRQAKMLEQATVQDHGSYLETLRMASSDLQELREGLTTTKEREHQLEFRERRLADAERRLKIDEEGAEREKRRLMELVSTLELQLERISKDTAEENWQLRQRMASIDSEKKAFEREKQFHREQLERDEKRIEELKALQLAEVERMHLDVQQERNRLLVEQQKLEMQHKLQEQGDLDRERLELEAQLQVARDAIKRADEQRERCHKQQRELEQRKRVLLDKENALSMKEDEVLQTSTAYRLAIKRLHTAEHKARDAEQLLHAKLQLLGKRAHELSEKEAQISQERMLLAQDRIALQKMKQKIGQSKCALCKMGVENIEFNQRMTAHGHGHEKGLTTSPSLAAENNGQPRSQPENQPAIPAGDIVDRMLDENIEASYRRMYNLSENVDLEYWTSVALDDDSKKLALDNGNTLEIEDLMLANLNMR</sequence>
<name>A0A6J2SSC6_DROHY</name>
<dbReference type="GO" id="GO:0060271">
    <property type="term" value="P:cilium assembly"/>
    <property type="evidence" value="ECO:0007669"/>
    <property type="project" value="InterPro"/>
</dbReference>
<feature type="compositionally biased region" description="Basic and acidic residues" evidence="2">
    <location>
        <begin position="43"/>
        <end position="59"/>
    </location>
</feature>
<feature type="coiled-coil region" evidence="1">
    <location>
        <begin position="410"/>
        <end position="480"/>
    </location>
</feature>
<dbReference type="Proteomes" id="UP000504633">
    <property type="component" value="Unplaced"/>
</dbReference>
<dbReference type="Pfam" id="PF21007">
    <property type="entry name" value="FBF1"/>
    <property type="match status" value="1"/>
</dbReference>
<dbReference type="GO" id="GO:0005814">
    <property type="term" value="C:centriole"/>
    <property type="evidence" value="ECO:0007669"/>
    <property type="project" value="TreeGrafter"/>
</dbReference>
<feature type="region of interest" description="Disordered" evidence="2">
    <location>
        <begin position="848"/>
        <end position="882"/>
    </location>
</feature>
<dbReference type="KEGG" id="dhe:111598380"/>
<organism evidence="4 5">
    <name type="scientific">Drosophila hydei</name>
    <name type="common">Fruit fly</name>
    <dbReference type="NCBI Taxonomy" id="7224"/>
    <lineage>
        <taxon>Eukaryota</taxon>
        <taxon>Metazoa</taxon>
        <taxon>Ecdysozoa</taxon>
        <taxon>Arthropoda</taxon>
        <taxon>Hexapoda</taxon>
        <taxon>Insecta</taxon>
        <taxon>Pterygota</taxon>
        <taxon>Neoptera</taxon>
        <taxon>Endopterygota</taxon>
        <taxon>Diptera</taxon>
        <taxon>Brachycera</taxon>
        <taxon>Muscomorpha</taxon>
        <taxon>Ephydroidea</taxon>
        <taxon>Drosophilidae</taxon>
        <taxon>Drosophila</taxon>
    </lineage>
</organism>
<feature type="compositionally biased region" description="Polar residues" evidence="2">
    <location>
        <begin position="148"/>
        <end position="166"/>
    </location>
</feature>